<protein>
    <recommendedName>
        <fullName evidence="14">USE1-like protein</fullName>
    </recommendedName>
</protein>
<feature type="compositionally biased region" description="Basic and acidic residues" evidence="10">
    <location>
        <begin position="102"/>
        <end position="113"/>
    </location>
</feature>
<evidence type="ECO:0000313" key="13">
    <source>
        <dbReference type="Proteomes" id="UP001150538"/>
    </source>
</evidence>
<dbReference type="PANTHER" id="PTHR13050:SF7">
    <property type="entry name" value="VESICLE TRANSPORT PROTEIN USE1"/>
    <property type="match status" value="1"/>
</dbReference>
<comment type="subcellular location">
    <subcellularLocation>
        <location evidence="1">Endoplasmic reticulum membrane</location>
        <topology evidence="1">Single-pass type IV membrane protein</topology>
    </subcellularLocation>
</comment>
<evidence type="ECO:0000256" key="5">
    <source>
        <dbReference type="ARBA" id="ARBA00022824"/>
    </source>
</evidence>
<dbReference type="GO" id="GO:0031201">
    <property type="term" value="C:SNARE complex"/>
    <property type="evidence" value="ECO:0007669"/>
    <property type="project" value="TreeGrafter"/>
</dbReference>
<evidence type="ECO:0000256" key="6">
    <source>
        <dbReference type="ARBA" id="ARBA00022892"/>
    </source>
</evidence>
<organism evidence="12 13">
    <name type="scientific">Mycoemilia scoparia</name>
    <dbReference type="NCBI Taxonomy" id="417184"/>
    <lineage>
        <taxon>Eukaryota</taxon>
        <taxon>Fungi</taxon>
        <taxon>Fungi incertae sedis</taxon>
        <taxon>Zoopagomycota</taxon>
        <taxon>Kickxellomycotina</taxon>
        <taxon>Kickxellomycetes</taxon>
        <taxon>Kickxellales</taxon>
        <taxon>Kickxellaceae</taxon>
        <taxon>Mycoemilia</taxon>
    </lineage>
</organism>
<keyword evidence="4 11" id="KW-0812">Transmembrane</keyword>
<dbReference type="AlphaFoldDB" id="A0A9W7ZNZ0"/>
<keyword evidence="5" id="KW-0256">Endoplasmic reticulum</keyword>
<keyword evidence="7" id="KW-0653">Protein transport</keyword>
<sequence>MTTKVNDSNIIYFARFLDRCEASAKSVLSTLEYGTALKDSSKQDPVDNIERFLNVNKFYLNIDSLSKNYESLKGKYGEDSDIFPNECQSRIDSLVKMAKHAKESIEKEQKEKSQILNEKTTNQGHEPVPFSSKEDVNKQSEKPVPGSVKSESDTQSIDIEELHINVKRESMPKEKLIKKIPTKDPRQMRRDDIDGVDKVIKNQRMMHEELTEDLLRMASALKNNSSAFGNMLKKDEKVLEETSSIISKNLSGLIAQGKKLGKYRSRAWATTGFTWGLVLFVILTMFIMIMFIKVAPKFA</sequence>
<dbReference type="CDD" id="cd15860">
    <property type="entry name" value="SNARE_USE1"/>
    <property type="match status" value="1"/>
</dbReference>
<evidence type="ECO:0000256" key="1">
    <source>
        <dbReference type="ARBA" id="ARBA00004163"/>
    </source>
</evidence>
<evidence type="ECO:0000256" key="4">
    <source>
        <dbReference type="ARBA" id="ARBA00022692"/>
    </source>
</evidence>
<keyword evidence="13" id="KW-1185">Reference proteome</keyword>
<accession>A0A9W7ZNZ0</accession>
<feature type="region of interest" description="Disordered" evidence="10">
    <location>
        <begin position="102"/>
        <end position="154"/>
    </location>
</feature>
<comment type="caution">
    <text evidence="12">The sequence shown here is derived from an EMBL/GenBank/DDBJ whole genome shotgun (WGS) entry which is preliminary data.</text>
</comment>
<evidence type="ECO:0000256" key="10">
    <source>
        <dbReference type="SAM" id="MobiDB-lite"/>
    </source>
</evidence>
<dbReference type="Proteomes" id="UP001150538">
    <property type="component" value="Unassembled WGS sequence"/>
</dbReference>
<dbReference type="EMBL" id="JANBPU010000257">
    <property type="protein sequence ID" value="KAJ1913522.1"/>
    <property type="molecule type" value="Genomic_DNA"/>
</dbReference>
<evidence type="ECO:0000256" key="3">
    <source>
        <dbReference type="ARBA" id="ARBA00022448"/>
    </source>
</evidence>
<keyword evidence="3" id="KW-0813">Transport</keyword>
<dbReference type="GO" id="GO:0006890">
    <property type="term" value="P:retrograde vesicle-mediated transport, Golgi to endoplasmic reticulum"/>
    <property type="evidence" value="ECO:0007669"/>
    <property type="project" value="TreeGrafter"/>
</dbReference>
<dbReference type="InterPro" id="IPR019150">
    <property type="entry name" value="Vesicle_transport_protein_Use1"/>
</dbReference>
<evidence type="ECO:0000256" key="11">
    <source>
        <dbReference type="SAM" id="Phobius"/>
    </source>
</evidence>
<feature type="transmembrane region" description="Helical" evidence="11">
    <location>
        <begin position="267"/>
        <end position="292"/>
    </location>
</feature>
<evidence type="ECO:0000256" key="7">
    <source>
        <dbReference type="ARBA" id="ARBA00022927"/>
    </source>
</evidence>
<evidence type="ECO:0008006" key="14">
    <source>
        <dbReference type="Google" id="ProtNLM"/>
    </source>
</evidence>
<comment type="similarity">
    <text evidence="2">Belongs to the USE1 family.</text>
</comment>
<evidence type="ECO:0000313" key="12">
    <source>
        <dbReference type="EMBL" id="KAJ1913522.1"/>
    </source>
</evidence>
<evidence type="ECO:0000256" key="2">
    <source>
        <dbReference type="ARBA" id="ARBA00007891"/>
    </source>
</evidence>
<dbReference type="PANTHER" id="PTHR13050">
    <property type="entry name" value="USE1-LIKE PROTEIN"/>
    <property type="match status" value="1"/>
</dbReference>
<name>A0A9W7ZNZ0_9FUNG</name>
<keyword evidence="6" id="KW-0931">ER-Golgi transport</keyword>
<keyword evidence="9 11" id="KW-0472">Membrane</keyword>
<feature type="compositionally biased region" description="Basic and acidic residues" evidence="10">
    <location>
        <begin position="132"/>
        <end position="141"/>
    </location>
</feature>
<dbReference type="GO" id="GO:0015031">
    <property type="term" value="P:protein transport"/>
    <property type="evidence" value="ECO:0007669"/>
    <property type="project" value="UniProtKB-KW"/>
</dbReference>
<dbReference type="OrthoDB" id="4506189at2759"/>
<reference evidence="12" key="1">
    <citation type="submission" date="2022-07" db="EMBL/GenBank/DDBJ databases">
        <title>Phylogenomic reconstructions and comparative analyses of Kickxellomycotina fungi.</title>
        <authorList>
            <person name="Reynolds N.K."/>
            <person name="Stajich J.E."/>
            <person name="Barry K."/>
            <person name="Grigoriev I.V."/>
            <person name="Crous P."/>
            <person name="Smith M.E."/>
        </authorList>
    </citation>
    <scope>NUCLEOTIDE SEQUENCE</scope>
    <source>
        <strain evidence="12">NBRC 100468</strain>
    </source>
</reference>
<proteinExistence type="inferred from homology"/>
<dbReference type="GO" id="GO:0005789">
    <property type="term" value="C:endoplasmic reticulum membrane"/>
    <property type="evidence" value="ECO:0007669"/>
    <property type="project" value="UniProtKB-SubCell"/>
</dbReference>
<evidence type="ECO:0000256" key="8">
    <source>
        <dbReference type="ARBA" id="ARBA00022989"/>
    </source>
</evidence>
<keyword evidence="8 11" id="KW-1133">Transmembrane helix</keyword>
<gene>
    <name evidence="12" type="ORF">H4219_005179</name>
</gene>
<dbReference type="GO" id="GO:0005484">
    <property type="term" value="F:SNAP receptor activity"/>
    <property type="evidence" value="ECO:0007669"/>
    <property type="project" value="TreeGrafter"/>
</dbReference>
<dbReference type="Pfam" id="PF09753">
    <property type="entry name" value="Use1"/>
    <property type="match status" value="1"/>
</dbReference>
<evidence type="ECO:0000256" key="9">
    <source>
        <dbReference type="ARBA" id="ARBA00023136"/>
    </source>
</evidence>